<evidence type="ECO:0000313" key="3">
    <source>
        <dbReference type="EMBL" id="CAE0461895.1"/>
    </source>
</evidence>
<dbReference type="PANTHER" id="PTHR35213:SF3">
    <property type="entry name" value="MYB-LIKE DOMAIN-CONTAINING PROTEIN"/>
    <property type="match status" value="1"/>
</dbReference>
<feature type="compositionally biased region" description="Low complexity" evidence="1">
    <location>
        <begin position="661"/>
        <end position="680"/>
    </location>
</feature>
<feature type="compositionally biased region" description="Low complexity" evidence="1">
    <location>
        <begin position="89"/>
        <end position="98"/>
    </location>
</feature>
<feature type="region of interest" description="Disordered" evidence="1">
    <location>
        <begin position="73"/>
        <end position="134"/>
    </location>
</feature>
<feature type="region of interest" description="Disordered" evidence="1">
    <location>
        <begin position="613"/>
        <end position="716"/>
    </location>
</feature>
<evidence type="ECO:0000313" key="2">
    <source>
        <dbReference type="EMBL" id="CAE0461894.1"/>
    </source>
</evidence>
<feature type="compositionally biased region" description="Basic and acidic residues" evidence="1">
    <location>
        <begin position="415"/>
        <end position="424"/>
    </location>
</feature>
<accession>A0A6S8SZL3</accession>
<feature type="region of interest" description="Disordered" evidence="1">
    <location>
        <begin position="415"/>
        <end position="438"/>
    </location>
</feature>
<feature type="compositionally biased region" description="Polar residues" evidence="1">
    <location>
        <begin position="625"/>
        <end position="640"/>
    </location>
</feature>
<gene>
    <name evidence="2" type="ORF">CDEB00056_LOCUS6735</name>
    <name evidence="3" type="ORF">CDEB00056_LOCUS6736</name>
</gene>
<feature type="compositionally biased region" description="Polar residues" evidence="1">
    <location>
        <begin position="124"/>
        <end position="134"/>
    </location>
</feature>
<dbReference type="EMBL" id="HBIO01008795">
    <property type="protein sequence ID" value="CAE0461894.1"/>
    <property type="molecule type" value="Transcribed_RNA"/>
</dbReference>
<name>A0A6S8SZL3_9STRA</name>
<feature type="compositionally biased region" description="Polar residues" evidence="1">
    <location>
        <begin position="73"/>
        <end position="85"/>
    </location>
</feature>
<protein>
    <submittedName>
        <fullName evidence="3">Uncharacterized protein</fullName>
    </submittedName>
</protein>
<sequence>MNNSPHQKGSGGMNPPSDYVVSAAALNTAAAVAAISGSYQSSMANVDLNSNFVGKYGASPPLSKSLSRNAEMNGHVNSANSTPMQNLHAGGSASAGSGNPNFLNNPSGPGNMQISSFPFGAHNKVNQRPASNNSAQSYSAFTMPVPQPQHLRYNSIHTYQHFRRPAQEEKPLVFQKMPLRRGKWMPDEERYAKSLIDAFEKGIINGCENGCTLRAYLSRKLHCQPMRISKKYAGKSIGKQVYMSRLNALPPASKIPVEVNQELEKLALAFQMSIAQEGMAHGIGANLSIGSAPSSCNGSAVSLQMKTLSTGGSQLSNASVGQPITNSARNNVWPQHFIPQANGMMPVQQANPAMQVNSFGNSQNIQQQNLFNAFQQAKISYGQTEKKPNTNITAANASVPDFPSFSTSINYPARSHEISNEERSIPPLNQTTSTSPDKLTIGQAQQNWLNETMPMIATLDPTLIDGRCTPTKTSESFDNLHQFLGKDCPSSNEDYEQDLLEEIGQGGPATDAANKMNAEANQNASLSRLSVSLDMPGSKLNHMGIAGDTSDSRIFVHAADEYSFFAQQSAIEASKHSAYFRDDMPPPKPTPVFPVPRKRQISCQQTPSATFNIMNLKRHGKESQAETNTSDSMHSRSSMPLVSESDRSSSEIGTEYSAIVSTMGSSSTAGSGSSNDGSDMASDEGRSSADSLQQNNKRKRNLNYSGGLQREKIAKF</sequence>
<feature type="compositionally biased region" description="Polar residues" evidence="1">
    <location>
        <begin position="99"/>
        <end position="116"/>
    </location>
</feature>
<dbReference type="AlphaFoldDB" id="A0A6S8SZL3"/>
<organism evidence="3">
    <name type="scientific">Chaetoceros debilis</name>
    <dbReference type="NCBI Taxonomy" id="122233"/>
    <lineage>
        <taxon>Eukaryota</taxon>
        <taxon>Sar</taxon>
        <taxon>Stramenopiles</taxon>
        <taxon>Ochrophyta</taxon>
        <taxon>Bacillariophyta</taxon>
        <taxon>Coscinodiscophyceae</taxon>
        <taxon>Chaetocerotophycidae</taxon>
        <taxon>Chaetocerotales</taxon>
        <taxon>Chaetocerotaceae</taxon>
        <taxon>Chaetoceros</taxon>
    </lineage>
</organism>
<reference evidence="3" key="1">
    <citation type="submission" date="2021-01" db="EMBL/GenBank/DDBJ databases">
        <authorList>
            <person name="Corre E."/>
            <person name="Pelletier E."/>
            <person name="Niang G."/>
            <person name="Scheremetjew M."/>
            <person name="Finn R."/>
            <person name="Kale V."/>
            <person name="Holt S."/>
            <person name="Cochrane G."/>
            <person name="Meng A."/>
            <person name="Brown T."/>
            <person name="Cohen L."/>
        </authorList>
    </citation>
    <scope>NUCLEOTIDE SEQUENCE</scope>
    <source>
        <strain evidence="3">MM31A-1</strain>
    </source>
</reference>
<dbReference type="PANTHER" id="PTHR35213">
    <property type="entry name" value="RING-TYPE DOMAIN-CONTAINING PROTEIN-RELATED"/>
    <property type="match status" value="1"/>
</dbReference>
<proteinExistence type="predicted"/>
<evidence type="ECO:0000256" key="1">
    <source>
        <dbReference type="SAM" id="MobiDB-lite"/>
    </source>
</evidence>
<dbReference type="EMBL" id="HBIO01008796">
    <property type="protein sequence ID" value="CAE0461895.1"/>
    <property type="molecule type" value="Transcribed_RNA"/>
</dbReference>
<feature type="compositionally biased region" description="Polar residues" evidence="1">
    <location>
        <begin position="427"/>
        <end position="438"/>
    </location>
</feature>